<protein>
    <submittedName>
        <fullName evidence="1">PORTAL PROTEIN, 15 PROTEIN, HEAD PROTEIN, VIRAL INFECTION, TAILED.2A</fullName>
    </submittedName>
</protein>
<evidence type="ECO:0000313" key="1">
    <source>
        <dbReference type="EMBL" id="DAF97595.1"/>
    </source>
</evidence>
<reference evidence="1" key="1">
    <citation type="journal article" date="2021" name="Proc. Natl. Acad. Sci. U.S.A.">
        <title>A Catalog of Tens of Thousands of Viruses from Human Metagenomes Reveals Hidden Associations with Chronic Diseases.</title>
        <authorList>
            <person name="Tisza M.J."/>
            <person name="Buck C.B."/>
        </authorList>
    </citation>
    <scope>NUCLEOTIDE SEQUENCE</scope>
    <source>
        <strain evidence="1">CtEZK6</strain>
    </source>
</reference>
<organism evidence="1">
    <name type="scientific">Siphoviridae sp. ctEZK6</name>
    <dbReference type="NCBI Taxonomy" id="2825397"/>
    <lineage>
        <taxon>Viruses</taxon>
        <taxon>Duplodnaviria</taxon>
        <taxon>Heunggongvirae</taxon>
        <taxon>Uroviricota</taxon>
        <taxon>Caudoviricetes</taxon>
    </lineage>
</organism>
<sequence>MSDVQLAERLRHHVGAGASTTLESLDQIVSEAQALVEAFAGTSRSKIPGPVWERAVLECASELYAKQNAIGGIVSDFSDGPTVRLARDPMVAARPLLAPYVPLGFG</sequence>
<proteinExistence type="predicted"/>
<dbReference type="EMBL" id="BK016134">
    <property type="protein sequence ID" value="DAF97595.1"/>
    <property type="molecule type" value="Genomic_DNA"/>
</dbReference>
<name>A0A8S5UT35_9CAUD</name>
<accession>A0A8S5UT35</accession>